<proteinExistence type="predicted"/>
<dbReference type="RefSeq" id="WP_109670508.1">
    <property type="nucleotide sequence ID" value="NZ_QGGH01000011.1"/>
</dbReference>
<comment type="caution">
    <text evidence="1">The sequence shown here is derived from an EMBL/GenBank/DDBJ whole genome shotgun (WGS) entry which is preliminary data.</text>
</comment>
<protein>
    <submittedName>
        <fullName evidence="1">Uncharacterized protein</fullName>
    </submittedName>
</protein>
<evidence type="ECO:0000313" key="2">
    <source>
        <dbReference type="Proteomes" id="UP000245631"/>
    </source>
</evidence>
<name>A0A8E2W8D9_RHILI</name>
<dbReference type="Proteomes" id="UP000245631">
    <property type="component" value="Unassembled WGS sequence"/>
</dbReference>
<gene>
    <name evidence="1" type="ORF">C8D77_111152</name>
</gene>
<dbReference type="GeneID" id="61054925"/>
<dbReference type="AlphaFoldDB" id="A0A8E2W8D9"/>
<reference evidence="1 2" key="1">
    <citation type="submission" date="2018-05" db="EMBL/GenBank/DDBJ databases">
        <title>Genomic Encyclopedia of Type Strains, Phase IV (KMG-IV): sequencing the most valuable type-strain genomes for metagenomic binning, comparative biology and taxonomic classification.</title>
        <authorList>
            <person name="Goeker M."/>
        </authorList>
    </citation>
    <scope>NUCLEOTIDE SEQUENCE [LARGE SCALE GENOMIC DNA]</scope>
    <source>
        <strain evidence="1 2">DSM 2626</strain>
    </source>
</reference>
<dbReference type="EMBL" id="QGGH01000011">
    <property type="protein sequence ID" value="PWJ88429.1"/>
    <property type="molecule type" value="Genomic_DNA"/>
</dbReference>
<accession>A0A8E2W8D9</accession>
<evidence type="ECO:0000313" key="1">
    <source>
        <dbReference type="EMBL" id="PWJ88429.1"/>
    </source>
</evidence>
<organism evidence="1 2">
    <name type="scientific">Rhizobium loti</name>
    <name type="common">Mesorhizobium loti</name>
    <dbReference type="NCBI Taxonomy" id="381"/>
    <lineage>
        <taxon>Bacteria</taxon>
        <taxon>Pseudomonadati</taxon>
        <taxon>Pseudomonadota</taxon>
        <taxon>Alphaproteobacteria</taxon>
        <taxon>Hyphomicrobiales</taxon>
        <taxon>Phyllobacteriaceae</taxon>
        <taxon>Mesorhizobium</taxon>
    </lineage>
</organism>
<sequence length="85" mass="9670">MKRASYCEIAVLSGYVFIADRFRPDLPTVATDAERVVVDLLSQYGERRFVYRDREGGWTELLHTGIQFRGFAPFVGEIPGEERAA</sequence>